<gene>
    <name evidence="2" type="ORF">J8A68_005200</name>
</gene>
<keyword evidence="3" id="KW-1185">Reference proteome</keyword>
<protein>
    <submittedName>
        <fullName evidence="2">Uncharacterized protein</fullName>
    </submittedName>
</protein>
<dbReference type="RefSeq" id="XP_049261541.1">
    <property type="nucleotide sequence ID" value="XM_049409240.1"/>
</dbReference>
<evidence type="ECO:0000313" key="3">
    <source>
        <dbReference type="Proteomes" id="UP000694255"/>
    </source>
</evidence>
<dbReference type="EMBL" id="JAGSYN010000222">
    <property type="protein sequence ID" value="KAG7661308.1"/>
    <property type="molecule type" value="Genomic_DNA"/>
</dbReference>
<dbReference type="GeneID" id="73472000"/>
<evidence type="ECO:0000256" key="1">
    <source>
        <dbReference type="SAM" id="MobiDB-lite"/>
    </source>
</evidence>
<sequence>MDVDKIANVLYDRNNYSHFVDLLSINVSTEESEQQQQDLNTCELFTFGTFKQYFKYEQKYKLNLESAEKLAKISIIRLSNDYENETLPIEEILQDEKYGLTTGLRLLNELNGSNDDIESALYKLVIELVFQGLVNMTIDEYSQSIIIGEVKLLLDSYDSKYYQLLVLEESADIPNRSLSVAHKNLNQWFNDRLVPLQKETENQANVLEKEQQAKEKAIQVAQNTKKRKSPDNYTIEV</sequence>
<dbReference type="OrthoDB" id="4025088at2759"/>
<evidence type="ECO:0000313" key="2">
    <source>
        <dbReference type="EMBL" id="KAG7661308.1"/>
    </source>
</evidence>
<name>A0A8J5UEN0_9ASCO</name>
<dbReference type="AlphaFoldDB" id="A0A8J5UEN0"/>
<dbReference type="Proteomes" id="UP000694255">
    <property type="component" value="Unassembled WGS sequence"/>
</dbReference>
<comment type="caution">
    <text evidence="2">The sequence shown here is derived from an EMBL/GenBank/DDBJ whole genome shotgun (WGS) entry which is preliminary data.</text>
</comment>
<organism evidence="2 3">
    <name type="scientific">[Candida] subhashii</name>
    <dbReference type="NCBI Taxonomy" id="561895"/>
    <lineage>
        <taxon>Eukaryota</taxon>
        <taxon>Fungi</taxon>
        <taxon>Dikarya</taxon>
        <taxon>Ascomycota</taxon>
        <taxon>Saccharomycotina</taxon>
        <taxon>Pichiomycetes</taxon>
        <taxon>Debaryomycetaceae</taxon>
        <taxon>Spathaspora</taxon>
    </lineage>
</organism>
<feature type="region of interest" description="Disordered" evidence="1">
    <location>
        <begin position="218"/>
        <end position="237"/>
    </location>
</feature>
<reference evidence="2 3" key="1">
    <citation type="journal article" date="2021" name="DNA Res.">
        <title>Genome analysis of Candida subhashii reveals its hybrid nature and dual mitochondrial genome conformations.</title>
        <authorList>
            <person name="Mixao V."/>
            <person name="Hegedusova E."/>
            <person name="Saus E."/>
            <person name="Pryszcz L.P."/>
            <person name="Cillingova A."/>
            <person name="Nosek J."/>
            <person name="Gabaldon T."/>
        </authorList>
    </citation>
    <scope>NUCLEOTIDE SEQUENCE [LARGE SCALE GENOMIC DNA]</scope>
    <source>
        <strain evidence="2 3">CBS 10753</strain>
    </source>
</reference>
<proteinExistence type="predicted"/>
<accession>A0A8J5UEN0</accession>